<proteinExistence type="predicted"/>
<evidence type="ECO:0000313" key="1">
    <source>
        <dbReference type="EMBL" id="KAJ8536906.1"/>
    </source>
</evidence>
<comment type="caution">
    <text evidence="1">The sequence shown here is derived from an EMBL/GenBank/DDBJ whole genome shotgun (WGS) entry which is preliminary data.</text>
</comment>
<evidence type="ECO:0000313" key="2">
    <source>
        <dbReference type="Proteomes" id="UP001152561"/>
    </source>
</evidence>
<name>A0A9Q1LKG6_9SOLA</name>
<dbReference type="EMBL" id="JAJAGQ010000018">
    <property type="protein sequence ID" value="KAJ8536906.1"/>
    <property type="molecule type" value="Genomic_DNA"/>
</dbReference>
<dbReference type="AlphaFoldDB" id="A0A9Q1LKG6"/>
<accession>A0A9Q1LKG6</accession>
<gene>
    <name evidence="1" type="ORF">K7X08_035307</name>
</gene>
<dbReference type="Proteomes" id="UP001152561">
    <property type="component" value="Unassembled WGS sequence"/>
</dbReference>
<keyword evidence="2" id="KW-1185">Reference proteome</keyword>
<organism evidence="1 2">
    <name type="scientific">Anisodus acutangulus</name>
    <dbReference type="NCBI Taxonomy" id="402998"/>
    <lineage>
        <taxon>Eukaryota</taxon>
        <taxon>Viridiplantae</taxon>
        <taxon>Streptophyta</taxon>
        <taxon>Embryophyta</taxon>
        <taxon>Tracheophyta</taxon>
        <taxon>Spermatophyta</taxon>
        <taxon>Magnoliopsida</taxon>
        <taxon>eudicotyledons</taxon>
        <taxon>Gunneridae</taxon>
        <taxon>Pentapetalae</taxon>
        <taxon>asterids</taxon>
        <taxon>lamiids</taxon>
        <taxon>Solanales</taxon>
        <taxon>Solanaceae</taxon>
        <taxon>Solanoideae</taxon>
        <taxon>Hyoscyameae</taxon>
        <taxon>Anisodus</taxon>
    </lineage>
</organism>
<sequence>MSPPFSSARFHRTQSVYAEENSSAKEFVNDDLVAIQNEADFIGLVAGEKLPRDSSTGPSTLLSVNRVMCLNDQGLRT</sequence>
<protein>
    <submittedName>
        <fullName evidence="1">Uncharacterized protein</fullName>
    </submittedName>
</protein>
<reference evidence="2" key="1">
    <citation type="journal article" date="2023" name="Proc. Natl. Acad. Sci. U.S.A.">
        <title>Genomic and structural basis for evolution of tropane alkaloid biosynthesis.</title>
        <authorList>
            <person name="Wanga Y.-J."/>
            <person name="Taina T."/>
            <person name="Yua J.-Y."/>
            <person name="Lia J."/>
            <person name="Xua B."/>
            <person name="Chenc J."/>
            <person name="D'Auriad J.C."/>
            <person name="Huanga J.-P."/>
            <person name="Huanga S.-X."/>
        </authorList>
    </citation>
    <scope>NUCLEOTIDE SEQUENCE [LARGE SCALE GENOMIC DNA]</scope>
    <source>
        <strain evidence="2">cv. KIB-2019</strain>
    </source>
</reference>